<keyword evidence="1 6" id="KW-0597">Phosphoprotein</keyword>
<evidence type="ECO:0000259" key="8">
    <source>
        <dbReference type="PROSITE" id="PS50110"/>
    </source>
</evidence>
<dbReference type="InterPro" id="IPR016032">
    <property type="entry name" value="Sig_transdc_resp-reg_C-effctor"/>
</dbReference>
<dbReference type="InterPro" id="IPR001867">
    <property type="entry name" value="OmpR/PhoB-type_DNA-bd"/>
</dbReference>
<dbReference type="PANTHER" id="PTHR48111">
    <property type="entry name" value="REGULATOR OF RPOS"/>
    <property type="match status" value="1"/>
</dbReference>
<evidence type="ECO:0000256" key="5">
    <source>
        <dbReference type="ARBA" id="ARBA00023163"/>
    </source>
</evidence>
<dbReference type="AlphaFoldDB" id="F3ZTJ2"/>
<dbReference type="GO" id="GO:0000976">
    <property type="term" value="F:transcription cis-regulatory region binding"/>
    <property type="evidence" value="ECO:0007669"/>
    <property type="project" value="TreeGrafter"/>
</dbReference>
<dbReference type="PROSITE" id="PS51755">
    <property type="entry name" value="OMPR_PHOB"/>
    <property type="match status" value="1"/>
</dbReference>
<dbReference type="Proteomes" id="UP000018439">
    <property type="component" value="Chromosome"/>
</dbReference>
<dbReference type="InterPro" id="IPR039420">
    <property type="entry name" value="WalR-like"/>
</dbReference>
<dbReference type="InterPro" id="IPR001789">
    <property type="entry name" value="Sig_transdc_resp-reg_receiver"/>
</dbReference>
<feature type="domain" description="Response regulatory" evidence="8">
    <location>
        <begin position="17"/>
        <end position="131"/>
    </location>
</feature>
<dbReference type="GO" id="GO:0000156">
    <property type="term" value="F:phosphorelay response regulator activity"/>
    <property type="evidence" value="ECO:0007669"/>
    <property type="project" value="TreeGrafter"/>
</dbReference>
<name>F3ZTJ2_9BACE</name>
<dbReference type="FunFam" id="1.10.10.10:FF:000005">
    <property type="entry name" value="Two-component system response regulator"/>
    <property type="match status" value="1"/>
</dbReference>
<organism evidence="10 11">
    <name type="scientific">Bacteroides coprosuis DSM 18011</name>
    <dbReference type="NCBI Taxonomy" id="679937"/>
    <lineage>
        <taxon>Bacteria</taxon>
        <taxon>Pseudomonadati</taxon>
        <taxon>Bacteroidota</taxon>
        <taxon>Bacteroidia</taxon>
        <taxon>Bacteroidales</taxon>
        <taxon>Bacteroidaceae</taxon>
        <taxon>Bacteroides</taxon>
    </lineage>
</organism>
<dbReference type="EMBL" id="CM001167">
    <property type="protein sequence ID" value="EGJ71082.1"/>
    <property type="molecule type" value="Genomic_DNA"/>
</dbReference>
<dbReference type="Gene3D" id="6.10.250.690">
    <property type="match status" value="1"/>
</dbReference>
<evidence type="ECO:0000256" key="7">
    <source>
        <dbReference type="PROSITE-ProRule" id="PRU01091"/>
    </source>
</evidence>
<dbReference type="Pfam" id="PF00072">
    <property type="entry name" value="Response_reg"/>
    <property type="match status" value="1"/>
</dbReference>
<dbReference type="GO" id="GO:0005829">
    <property type="term" value="C:cytosol"/>
    <property type="evidence" value="ECO:0007669"/>
    <property type="project" value="TreeGrafter"/>
</dbReference>
<keyword evidence="3" id="KW-0805">Transcription regulation</keyword>
<dbReference type="PANTHER" id="PTHR48111:SF22">
    <property type="entry name" value="REGULATOR OF RPOS"/>
    <property type="match status" value="1"/>
</dbReference>
<evidence type="ECO:0000256" key="2">
    <source>
        <dbReference type="ARBA" id="ARBA00023012"/>
    </source>
</evidence>
<dbReference type="GO" id="GO:0006355">
    <property type="term" value="P:regulation of DNA-templated transcription"/>
    <property type="evidence" value="ECO:0007669"/>
    <property type="project" value="InterPro"/>
</dbReference>
<reference evidence="10 11" key="1">
    <citation type="journal article" date="2011" name="Stand. Genomic Sci.">
        <title>Non-contiguous finished genome sequence of Bacteroides coprosuis type strain (PC139).</title>
        <authorList>
            <person name="Land M."/>
            <person name="Held B."/>
            <person name="Gronow S."/>
            <person name="Abt B."/>
            <person name="Lucas S."/>
            <person name="Del Rio T.G."/>
            <person name="Nolan M."/>
            <person name="Tice H."/>
            <person name="Cheng J.F."/>
            <person name="Pitluck S."/>
            <person name="Liolios K."/>
            <person name="Pagani I."/>
            <person name="Ivanova N."/>
            <person name="Mavromatis K."/>
            <person name="Mikhailova N."/>
            <person name="Pati A."/>
            <person name="Tapia R."/>
            <person name="Han C."/>
            <person name="Goodwin L."/>
            <person name="Chen A."/>
            <person name="Palaniappan K."/>
            <person name="Hauser L."/>
            <person name="Brambilla E.M."/>
            <person name="Rohde M."/>
            <person name="Goker M."/>
            <person name="Detter J.C."/>
            <person name="Woyke T."/>
            <person name="Bristow J."/>
            <person name="Eisen J.A."/>
            <person name="Markowitz V."/>
            <person name="Hugenholtz P."/>
            <person name="Kyrpides N.C."/>
            <person name="Klenk H.P."/>
            <person name="Lapidus A."/>
        </authorList>
    </citation>
    <scope>NUCLEOTIDE SEQUENCE</scope>
    <source>
        <strain evidence="10 11">DSM 18011</strain>
    </source>
</reference>
<feature type="DNA-binding region" description="OmpR/PhoB-type" evidence="7">
    <location>
        <begin position="142"/>
        <end position="240"/>
    </location>
</feature>
<evidence type="ECO:0000313" key="11">
    <source>
        <dbReference type="Proteomes" id="UP000018439"/>
    </source>
</evidence>
<dbReference type="FunFam" id="3.40.50.2300:FF:000001">
    <property type="entry name" value="DNA-binding response regulator PhoB"/>
    <property type="match status" value="1"/>
</dbReference>
<dbReference type="InterPro" id="IPR011006">
    <property type="entry name" value="CheY-like_superfamily"/>
</dbReference>
<dbReference type="Pfam" id="PF00486">
    <property type="entry name" value="Trans_reg_C"/>
    <property type="match status" value="1"/>
</dbReference>
<dbReference type="eggNOG" id="COG0745">
    <property type="taxonomic scope" value="Bacteria"/>
</dbReference>
<sequence>MLKPFSYHIDRNIPMIKILVVEDEVRVADLIKRGLEEVGYKVDAAYDGQQGLNLFQNNSYHMIISDIILPHISGFELCQKIRLIDKNIPILMLTALGTTDDKLEGFDAGADDYMVKPFDFRELDARIKVLLKRGLEKGSSQPSEISYSDLTINLNTKEASRKGKLIKLSPKEYNLLLFMIKNPERVLSRIEIAEKVWDTHFDTGTNFIDVYINYLRNKIDKPFDTNLIHTKPGMGFIFTDKL</sequence>
<dbReference type="InterPro" id="IPR036388">
    <property type="entry name" value="WH-like_DNA-bd_sf"/>
</dbReference>
<dbReference type="Gene3D" id="3.40.50.2300">
    <property type="match status" value="1"/>
</dbReference>
<proteinExistence type="predicted"/>
<dbReference type="SMART" id="SM00448">
    <property type="entry name" value="REC"/>
    <property type="match status" value="1"/>
</dbReference>
<dbReference type="CDD" id="cd19935">
    <property type="entry name" value="REC_OmpR_CusR-like"/>
    <property type="match status" value="1"/>
</dbReference>
<keyword evidence="5" id="KW-0804">Transcription</keyword>
<dbReference type="SUPFAM" id="SSF46894">
    <property type="entry name" value="C-terminal effector domain of the bipartite response regulators"/>
    <property type="match status" value="1"/>
</dbReference>
<dbReference type="HOGENOM" id="CLU_000445_30_1_10"/>
<dbReference type="SMART" id="SM00862">
    <property type="entry name" value="Trans_reg_C"/>
    <property type="match status" value="1"/>
</dbReference>
<evidence type="ECO:0000256" key="1">
    <source>
        <dbReference type="ARBA" id="ARBA00022553"/>
    </source>
</evidence>
<evidence type="ECO:0000256" key="4">
    <source>
        <dbReference type="ARBA" id="ARBA00023125"/>
    </source>
</evidence>
<keyword evidence="4 7" id="KW-0238">DNA-binding</keyword>
<keyword evidence="11" id="KW-1185">Reference proteome</keyword>
<dbReference type="PROSITE" id="PS50110">
    <property type="entry name" value="RESPONSE_REGULATORY"/>
    <property type="match status" value="1"/>
</dbReference>
<feature type="domain" description="OmpR/PhoB-type" evidence="9">
    <location>
        <begin position="142"/>
        <end position="240"/>
    </location>
</feature>
<dbReference type="CDD" id="cd00383">
    <property type="entry name" value="trans_reg_C"/>
    <property type="match status" value="1"/>
</dbReference>
<keyword evidence="2" id="KW-0902">Two-component regulatory system</keyword>
<dbReference type="GO" id="GO:0032993">
    <property type="term" value="C:protein-DNA complex"/>
    <property type="evidence" value="ECO:0007669"/>
    <property type="project" value="TreeGrafter"/>
</dbReference>
<evidence type="ECO:0000256" key="3">
    <source>
        <dbReference type="ARBA" id="ARBA00023015"/>
    </source>
</evidence>
<protein>
    <submittedName>
        <fullName evidence="10">Two component transcriptional regulator, winged helix family</fullName>
    </submittedName>
</protein>
<evidence type="ECO:0000259" key="9">
    <source>
        <dbReference type="PROSITE" id="PS51755"/>
    </source>
</evidence>
<dbReference type="STRING" id="679937.Bcop_0870"/>
<accession>F3ZTJ2</accession>
<gene>
    <name evidence="10" type="ORF">Bcop_0870</name>
</gene>
<evidence type="ECO:0000256" key="6">
    <source>
        <dbReference type="PROSITE-ProRule" id="PRU00169"/>
    </source>
</evidence>
<dbReference type="Gene3D" id="1.10.10.10">
    <property type="entry name" value="Winged helix-like DNA-binding domain superfamily/Winged helix DNA-binding domain"/>
    <property type="match status" value="1"/>
</dbReference>
<evidence type="ECO:0000313" key="10">
    <source>
        <dbReference type="EMBL" id="EGJ71082.1"/>
    </source>
</evidence>
<dbReference type="SUPFAM" id="SSF52172">
    <property type="entry name" value="CheY-like"/>
    <property type="match status" value="1"/>
</dbReference>
<feature type="modified residue" description="4-aspartylphosphate" evidence="6">
    <location>
        <position position="66"/>
    </location>
</feature>